<feature type="transmembrane region" description="Helical" evidence="18">
    <location>
        <begin position="57"/>
        <end position="79"/>
    </location>
</feature>
<keyword evidence="13 18" id="KW-0520">NAD</keyword>
<feature type="transmembrane region" description="Helical" evidence="18">
    <location>
        <begin position="226"/>
        <end position="254"/>
    </location>
</feature>
<dbReference type="InterPro" id="IPR050175">
    <property type="entry name" value="Complex_I_Subunit_2"/>
</dbReference>
<keyword evidence="15 18" id="KW-0496">Mitochondrion</keyword>
<dbReference type="PRINTS" id="PR01436">
    <property type="entry name" value="NADHDHGNASE2"/>
</dbReference>
<keyword evidence="12 18" id="KW-1133">Transmembrane helix</keyword>
<dbReference type="PANTHER" id="PTHR46552">
    <property type="entry name" value="NADH-UBIQUINONE OXIDOREDUCTASE CHAIN 2"/>
    <property type="match status" value="1"/>
</dbReference>
<dbReference type="InterPro" id="IPR001750">
    <property type="entry name" value="ND/Mrp_TM"/>
</dbReference>
<dbReference type="CTD" id="4536"/>
<feature type="transmembrane region" description="Helical" evidence="18">
    <location>
        <begin position="299"/>
        <end position="318"/>
    </location>
</feature>
<evidence type="ECO:0000313" key="20">
    <source>
        <dbReference type="EMBL" id="ARX63966.1"/>
    </source>
</evidence>
<evidence type="ECO:0000256" key="5">
    <source>
        <dbReference type="ARBA" id="ARBA00021008"/>
    </source>
</evidence>
<comment type="function">
    <text evidence="18">Core subunit of the mitochondrial membrane respiratory chain NADH dehydrogenase (Complex I) which catalyzes electron transfer from NADH through the respiratory chain, using ubiquinone as an electron acceptor. Essential for the catalytic activity and assembly of complex I.</text>
</comment>
<comment type="similarity">
    <text evidence="3 18">Belongs to the complex I subunit 2 family.</text>
</comment>
<protein>
    <recommendedName>
        <fullName evidence="5 18">NADH-ubiquinone oxidoreductase chain 2</fullName>
        <ecNumber evidence="4 18">7.1.1.2</ecNumber>
    </recommendedName>
</protein>
<keyword evidence="10 18" id="KW-1278">Translocase</keyword>
<feature type="domain" description="NADH:quinone oxidoreductase/Mrp antiporter transmembrane" evidence="19">
    <location>
        <begin position="86"/>
        <end position="272"/>
    </location>
</feature>
<keyword evidence="8 18" id="KW-0812">Transmembrane</keyword>
<dbReference type="EC" id="7.1.1.2" evidence="4 18"/>
<reference evidence="20" key="1">
    <citation type="submission" date="2016-11" db="EMBL/GenBank/DDBJ databases">
        <title>The complete mitochondrial genome of Durgadts higropicta (Hemiptera:Cicadellidae).</title>
        <authorList>
            <person name="Wang J.J."/>
            <person name="Dai R.H."/>
        </authorList>
    </citation>
    <scope>NUCLEOTIDE SEQUENCE</scope>
</reference>
<dbReference type="GO" id="GO:0008137">
    <property type="term" value="F:NADH dehydrogenase (ubiquinone) activity"/>
    <property type="evidence" value="ECO:0007669"/>
    <property type="project" value="UniProtKB-EC"/>
</dbReference>
<evidence type="ECO:0000256" key="18">
    <source>
        <dbReference type="RuleBase" id="RU003403"/>
    </source>
</evidence>
<keyword evidence="16 18" id="KW-0472">Membrane</keyword>
<evidence type="ECO:0000256" key="16">
    <source>
        <dbReference type="ARBA" id="ARBA00023136"/>
    </source>
</evidence>
<gene>
    <name evidence="20" type="primary">ND2</name>
</gene>
<feature type="transmembrane region" description="Helical" evidence="18">
    <location>
        <begin position="260"/>
        <end position="278"/>
    </location>
</feature>
<keyword evidence="6" id="KW-0813">Transport</keyword>
<evidence type="ECO:0000256" key="13">
    <source>
        <dbReference type="ARBA" id="ARBA00023027"/>
    </source>
</evidence>
<dbReference type="RefSeq" id="YP_009417616.1">
    <property type="nucleotide sequence ID" value="NC_035684.1"/>
</dbReference>
<evidence type="ECO:0000256" key="7">
    <source>
        <dbReference type="ARBA" id="ARBA00022660"/>
    </source>
</evidence>
<keyword evidence="14 18" id="KW-0830">Ubiquinone</keyword>
<feature type="domain" description="NADH:quinone oxidoreductase/Mrp antiporter transmembrane" evidence="19">
    <location>
        <begin position="24"/>
        <end position="78"/>
    </location>
</feature>
<comment type="function">
    <text evidence="1">Core subunit of the mitochondrial membrane respiratory chain NADH dehydrogenase (Complex I) that is believed to belong to the minimal assembly required for catalysis. Complex I functions in the transfer of electrons from NADH to the respiratory chain. The immediate electron acceptor for the enzyme is believed to be ubiquinone.</text>
</comment>
<dbReference type="Pfam" id="PF00361">
    <property type="entry name" value="Proton_antipo_M"/>
    <property type="match status" value="2"/>
</dbReference>
<evidence type="ECO:0000256" key="8">
    <source>
        <dbReference type="ARBA" id="ARBA00022692"/>
    </source>
</evidence>
<evidence type="ECO:0000256" key="2">
    <source>
        <dbReference type="ARBA" id="ARBA00004448"/>
    </source>
</evidence>
<feature type="transmembrane region" description="Helical" evidence="18">
    <location>
        <begin position="186"/>
        <end position="205"/>
    </location>
</feature>
<comment type="subcellular location">
    <subcellularLocation>
        <location evidence="2 18">Mitochondrion inner membrane</location>
        <topology evidence="2 18">Multi-pass membrane protein</topology>
    </subcellularLocation>
</comment>
<dbReference type="GO" id="GO:0006120">
    <property type="term" value="P:mitochondrial electron transport, NADH to ubiquinone"/>
    <property type="evidence" value="ECO:0007669"/>
    <property type="project" value="InterPro"/>
</dbReference>
<name>A0A343DQV8_9HEMI</name>
<dbReference type="EMBL" id="KY123686">
    <property type="protein sequence ID" value="ARX63966.1"/>
    <property type="molecule type" value="Genomic_DNA"/>
</dbReference>
<evidence type="ECO:0000256" key="14">
    <source>
        <dbReference type="ARBA" id="ARBA00023075"/>
    </source>
</evidence>
<evidence type="ECO:0000256" key="6">
    <source>
        <dbReference type="ARBA" id="ARBA00022448"/>
    </source>
</evidence>
<sequence>MNKNFNLLMFFHMTILGTLMSMSANNWLMIWIGLEISIMSIMPMISNKNFLSSEASVKYFIIQSISSSMMMLGVLLLLINSKIEYQMILTSSMMLKMGVAPFHNWIIEMIESVELTIMFLLLTLMKMAPLNMLSYLMLKNNLFILISLIIGSMFGLNQTSLRKMMCYSSIFNMGFILASISMNSIWWFYLMMYSLMLAMILFLMNKMNINYTNQLFLNESKMSLKMNIWLAMLSMGGMPPMMGFMLKLMIIQMMMMNKEFLISIIMVMSSMLIMFYYFRMSFNSIMFSSLMMKWKMFNTIKSSSWIMLVNITMMPLMLTLKT</sequence>
<evidence type="ECO:0000256" key="3">
    <source>
        <dbReference type="ARBA" id="ARBA00007012"/>
    </source>
</evidence>
<feature type="transmembrane region" description="Helical" evidence="18">
    <location>
        <begin position="28"/>
        <end position="45"/>
    </location>
</feature>
<evidence type="ECO:0000256" key="15">
    <source>
        <dbReference type="ARBA" id="ARBA00023128"/>
    </source>
</evidence>
<comment type="catalytic activity">
    <reaction evidence="17 18">
        <text>a ubiquinone + NADH + 5 H(+)(in) = a ubiquinol + NAD(+) + 4 H(+)(out)</text>
        <dbReference type="Rhea" id="RHEA:29091"/>
        <dbReference type="Rhea" id="RHEA-COMP:9565"/>
        <dbReference type="Rhea" id="RHEA-COMP:9566"/>
        <dbReference type="ChEBI" id="CHEBI:15378"/>
        <dbReference type="ChEBI" id="CHEBI:16389"/>
        <dbReference type="ChEBI" id="CHEBI:17976"/>
        <dbReference type="ChEBI" id="CHEBI:57540"/>
        <dbReference type="ChEBI" id="CHEBI:57945"/>
        <dbReference type="EC" id="7.1.1.2"/>
    </reaction>
</comment>
<dbReference type="AlphaFoldDB" id="A0A343DQV8"/>
<evidence type="ECO:0000256" key="12">
    <source>
        <dbReference type="ARBA" id="ARBA00022989"/>
    </source>
</evidence>
<evidence type="ECO:0000256" key="10">
    <source>
        <dbReference type="ARBA" id="ARBA00022967"/>
    </source>
</evidence>
<evidence type="ECO:0000256" key="4">
    <source>
        <dbReference type="ARBA" id="ARBA00012944"/>
    </source>
</evidence>
<keyword evidence="7 18" id="KW-0679">Respiratory chain</keyword>
<keyword evidence="11 18" id="KW-0249">Electron transport</keyword>
<dbReference type="GeneID" id="33906428"/>
<feature type="transmembrane region" description="Helical" evidence="18">
    <location>
        <begin position="142"/>
        <end position="157"/>
    </location>
</feature>
<evidence type="ECO:0000259" key="19">
    <source>
        <dbReference type="Pfam" id="PF00361"/>
    </source>
</evidence>
<keyword evidence="9 18" id="KW-0999">Mitochondrion inner membrane</keyword>
<dbReference type="InterPro" id="IPR003917">
    <property type="entry name" value="NADH_UbQ_OxRdtase_chain2"/>
</dbReference>
<dbReference type="GO" id="GO:0005743">
    <property type="term" value="C:mitochondrial inner membrane"/>
    <property type="evidence" value="ECO:0007669"/>
    <property type="project" value="UniProtKB-SubCell"/>
</dbReference>
<organism evidence="20">
    <name type="scientific">Durgades nigropicta</name>
    <dbReference type="NCBI Taxonomy" id="1792630"/>
    <lineage>
        <taxon>Eukaryota</taxon>
        <taxon>Metazoa</taxon>
        <taxon>Ecdysozoa</taxon>
        <taxon>Arthropoda</taxon>
        <taxon>Hexapoda</taxon>
        <taxon>Insecta</taxon>
        <taxon>Pterygota</taxon>
        <taxon>Neoptera</taxon>
        <taxon>Paraneoptera</taxon>
        <taxon>Hemiptera</taxon>
        <taxon>Auchenorrhyncha</taxon>
        <taxon>Membracoidea</taxon>
        <taxon>Cicadellidae</taxon>
        <taxon>Megophthalminae</taxon>
        <taxon>Durgades</taxon>
    </lineage>
</organism>
<evidence type="ECO:0000256" key="1">
    <source>
        <dbReference type="ARBA" id="ARBA00003257"/>
    </source>
</evidence>
<evidence type="ECO:0000256" key="9">
    <source>
        <dbReference type="ARBA" id="ARBA00022792"/>
    </source>
</evidence>
<evidence type="ECO:0000256" key="17">
    <source>
        <dbReference type="ARBA" id="ARBA00049551"/>
    </source>
</evidence>
<evidence type="ECO:0000256" key="11">
    <source>
        <dbReference type="ARBA" id="ARBA00022982"/>
    </source>
</evidence>
<dbReference type="PANTHER" id="PTHR46552:SF1">
    <property type="entry name" value="NADH-UBIQUINONE OXIDOREDUCTASE CHAIN 2"/>
    <property type="match status" value="1"/>
</dbReference>
<accession>A0A343DQV8</accession>
<proteinExistence type="inferred from homology"/>
<geneLocation type="mitochondrion" evidence="20"/>